<sequence>MIRIAEFDDLEGIVGLLVDDEIGRRRELVGELGAYGEAFAEIQGDDRNLLAVAVHDGDRIVGCIQATFIRGLSHRGALRCLIEDVRVARDQRRRGLGASLFEWVIEEARKRDCRFLELFMHKDREEARRLYAALGFQNEHEGYRMVI</sequence>
<evidence type="ECO:0000256" key="2">
    <source>
        <dbReference type="ARBA" id="ARBA00023315"/>
    </source>
</evidence>
<reference evidence="4 5" key="1">
    <citation type="submission" date="2020-08" db="EMBL/GenBank/DDBJ databases">
        <title>Genomic Encyclopedia of Type Strains, Phase IV (KMG-IV): sequencing the most valuable type-strain genomes for metagenomic binning, comparative biology and taxonomic classification.</title>
        <authorList>
            <person name="Goeker M."/>
        </authorList>
    </citation>
    <scope>NUCLEOTIDE SEQUENCE [LARGE SCALE GENOMIC DNA]</scope>
    <source>
        <strain evidence="4 5">DSM 7465</strain>
    </source>
</reference>
<dbReference type="PANTHER" id="PTHR43877">
    <property type="entry name" value="AMINOALKYLPHOSPHONATE N-ACETYLTRANSFERASE-RELATED-RELATED"/>
    <property type="match status" value="1"/>
</dbReference>
<keyword evidence="5" id="KW-1185">Reference proteome</keyword>
<feature type="domain" description="N-acetyltransferase" evidence="3">
    <location>
        <begin position="1"/>
        <end position="147"/>
    </location>
</feature>
<comment type="caution">
    <text evidence="4">The sequence shown here is derived from an EMBL/GenBank/DDBJ whole genome shotgun (WGS) entry which is preliminary data.</text>
</comment>
<dbReference type="AlphaFoldDB" id="A0A840HZI4"/>
<keyword evidence="2" id="KW-0012">Acyltransferase</keyword>
<dbReference type="InterPro" id="IPR000182">
    <property type="entry name" value="GNAT_dom"/>
</dbReference>
<dbReference type="CDD" id="cd04301">
    <property type="entry name" value="NAT_SF"/>
    <property type="match status" value="1"/>
</dbReference>
<evidence type="ECO:0000256" key="1">
    <source>
        <dbReference type="ARBA" id="ARBA00022679"/>
    </source>
</evidence>
<name>A0A840HZI4_9SPHN</name>
<dbReference type="GO" id="GO:0016747">
    <property type="term" value="F:acyltransferase activity, transferring groups other than amino-acyl groups"/>
    <property type="evidence" value="ECO:0007669"/>
    <property type="project" value="InterPro"/>
</dbReference>
<dbReference type="InterPro" id="IPR050832">
    <property type="entry name" value="Bact_Acetyltransf"/>
</dbReference>
<dbReference type="EMBL" id="JACHOV010000017">
    <property type="protein sequence ID" value="MBB4642854.1"/>
    <property type="molecule type" value="Genomic_DNA"/>
</dbReference>
<proteinExistence type="predicted"/>
<dbReference type="RefSeq" id="WP_184477297.1">
    <property type="nucleotide sequence ID" value="NZ_JACHOV010000017.1"/>
</dbReference>
<keyword evidence="1 4" id="KW-0808">Transferase</keyword>
<dbReference type="Pfam" id="PF00583">
    <property type="entry name" value="Acetyltransf_1"/>
    <property type="match status" value="1"/>
</dbReference>
<gene>
    <name evidence="4" type="ORF">HNQ99_003190</name>
</gene>
<dbReference type="Gene3D" id="3.40.630.30">
    <property type="match status" value="1"/>
</dbReference>
<organism evidence="4 5">
    <name type="scientific">Rhizorhapis suberifaciens</name>
    <name type="common">corky root of lettuce</name>
    <dbReference type="NCBI Taxonomy" id="13656"/>
    <lineage>
        <taxon>Bacteria</taxon>
        <taxon>Pseudomonadati</taxon>
        <taxon>Pseudomonadota</taxon>
        <taxon>Alphaproteobacteria</taxon>
        <taxon>Sphingomonadales</taxon>
        <taxon>Sphingomonadaceae</taxon>
        <taxon>Rhizorhapis</taxon>
    </lineage>
</organism>
<evidence type="ECO:0000313" key="4">
    <source>
        <dbReference type="EMBL" id="MBB4642854.1"/>
    </source>
</evidence>
<dbReference type="PROSITE" id="PS51186">
    <property type="entry name" value="GNAT"/>
    <property type="match status" value="1"/>
</dbReference>
<protein>
    <submittedName>
        <fullName evidence="4">GNAT superfamily N-acetyltransferase</fullName>
    </submittedName>
</protein>
<evidence type="ECO:0000259" key="3">
    <source>
        <dbReference type="PROSITE" id="PS51186"/>
    </source>
</evidence>
<dbReference type="SUPFAM" id="SSF55729">
    <property type="entry name" value="Acyl-CoA N-acyltransferases (Nat)"/>
    <property type="match status" value="1"/>
</dbReference>
<accession>A0A840HZI4</accession>
<dbReference type="Proteomes" id="UP000575068">
    <property type="component" value="Unassembled WGS sequence"/>
</dbReference>
<evidence type="ECO:0000313" key="5">
    <source>
        <dbReference type="Proteomes" id="UP000575068"/>
    </source>
</evidence>
<dbReference type="InterPro" id="IPR016181">
    <property type="entry name" value="Acyl_CoA_acyltransferase"/>
</dbReference>